<name>A0A7W5FW78_9BURK</name>
<comment type="subcellular location">
    <subcellularLocation>
        <location evidence="2">Cell inner membrane</location>
        <topology evidence="2">Multi-pass membrane protein</topology>
    </subcellularLocation>
</comment>
<evidence type="ECO:0000256" key="6">
    <source>
        <dbReference type="ARBA" id="ARBA00022679"/>
    </source>
</evidence>
<keyword evidence="4 14" id="KW-0997">Cell inner membrane</keyword>
<evidence type="ECO:0000256" key="9">
    <source>
        <dbReference type="ARBA" id="ARBA00022777"/>
    </source>
</evidence>
<evidence type="ECO:0000313" key="18">
    <source>
        <dbReference type="Proteomes" id="UP000541535"/>
    </source>
</evidence>
<protein>
    <recommendedName>
        <fullName evidence="14">Sensor protein</fullName>
        <ecNumber evidence="14">2.7.13.3</ecNumber>
    </recommendedName>
</protein>
<dbReference type="GO" id="GO:0005524">
    <property type="term" value="F:ATP binding"/>
    <property type="evidence" value="ECO:0007669"/>
    <property type="project" value="UniProtKB-KW"/>
</dbReference>
<evidence type="ECO:0000256" key="4">
    <source>
        <dbReference type="ARBA" id="ARBA00022519"/>
    </source>
</evidence>
<dbReference type="AlphaFoldDB" id="A0A7W5FW78"/>
<evidence type="ECO:0000256" key="8">
    <source>
        <dbReference type="ARBA" id="ARBA00022741"/>
    </source>
</evidence>
<accession>A0A7W5FW78</accession>
<dbReference type="InterPro" id="IPR050428">
    <property type="entry name" value="TCS_sensor_his_kinase"/>
</dbReference>
<comment type="catalytic activity">
    <reaction evidence="1 14">
        <text>ATP + protein L-histidine = ADP + protein N-phospho-L-histidine.</text>
        <dbReference type="EC" id="2.7.13.3"/>
    </reaction>
</comment>
<dbReference type="InterPro" id="IPR048590">
    <property type="entry name" value="CusS-like_sensor"/>
</dbReference>
<sequence>MSRPLSLTTRLTVLFAIIASLSLAALGGVTLLAVARHFEAQDHDLLSGKMQLARQLAAGAGSSAALAQQLRVVFAGHQDMAVVLWSSDGRLLMRAGDGALTQLLASTAPPDTGPAMRNWQWGNRHFRSVASTIPAPGTGQPLRLAIMVDVDHHDAFLADFGKALAVYVALAALASAGLGWLAARRGLQPLYAMERRAAHVGAGQLDVRMPVDAVPAEMAQLALSLNQMLSRLEEAFRRLSDFSSDIAHELRTPLSNLMTQTQVALSQTRTAEQYRETLASNAEECDRLTRTVSDMLFLAKAEHGLTLPSREHIALEREISALLEFYEALAEDRQVSLRTTGAGTICGDRLMIRRAIGNLLSNALRHTPAGGTIEVAVARTATGLRLYVDNPGPEIGADALPHVFERFYRVEKDRSHRADGEGAGLGLAITQAIALAHGGTASATSGAGRTCFSLDFPAADSSNKIA</sequence>
<evidence type="ECO:0000256" key="12">
    <source>
        <dbReference type="ARBA" id="ARBA00023012"/>
    </source>
</evidence>
<dbReference type="SMART" id="SM00304">
    <property type="entry name" value="HAMP"/>
    <property type="match status" value="1"/>
</dbReference>
<comment type="function">
    <text evidence="14">Member of a two-component regulatory system.</text>
</comment>
<dbReference type="Gene3D" id="1.10.287.130">
    <property type="match status" value="1"/>
</dbReference>
<dbReference type="Pfam" id="PF00672">
    <property type="entry name" value="HAMP"/>
    <property type="match status" value="1"/>
</dbReference>
<evidence type="ECO:0000256" key="13">
    <source>
        <dbReference type="ARBA" id="ARBA00023136"/>
    </source>
</evidence>
<keyword evidence="8 14" id="KW-0547">Nucleotide-binding</keyword>
<keyword evidence="5" id="KW-0597">Phosphoprotein</keyword>
<keyword evidence="10 14" id="KW-0067">ATP-binding</keyword>
<evidence type="ECO:0000256" key="10">
    <source>
        <dbReference type="ARBA" id="ARBA00022840"/>
    </source>
</evidence>
<dbReference type="PROSITE" id="PS50109">
    <property type="entry name" value="HIS_KIN"/>
    <property type="match status" value="1"/>
</dbReference>
<dbReference type="SUPFAM" id="SSF47384">
    <property type="entry name" value="Homodimeric domain of signal transducing histidine kinase"/>
    <property type="match status" value="1"/>
</dbReference>
<evidence type="ECO:0000256" key="2">
    <source>
        <dbReference type="ARBA" id="ARBA00004429"/>
    </source>
</evidence>
<dbReference type="InterPro" id="IPR003660">
    <property type="entry name" value="HAMP_dom"/>
</dbReference>
<keyword evidence="11 14" id="KW-1133">Transmembrane helix</keyword>
<dbReference type="PRINTS" id="PR00344">
    <property type="entry name" value="BCTRLSENSOR"/>
</dbReference>
<dbReference type="InterPro" id="IPR003661">
    <property type="entry name" value="HisK_dim/P_dom"/>
</dbReference>
<evidence type="ECO:0000256" key="3">
    <source>
        <dbReference type="ARBA" id="ARBA00022475"/>
    </source>
</evidence>
<dbReference type="PROSITE" id="PS50885">
    <property type="entry name" value="HAMP"/>
    <property type="match status" value="1"/>
</dbReference>
<evidence type="ECO:0000259" key="16">
    <source>
        <dbReference type="PROSITE" id="PS50885"/>
    </source>
</evidence>
<evidence type="ECO:0000259" key="15">
    <source>
        <dbReference type="PROSITE" id="PS50109"/>
    </source>
</evidence>
<dbReference type="InterPro" id="IPR004358">
    <property type="entry name" value="Sig_transdc_His_kin-like_C"/>
</dbReference>
<evidence type="ECO:0000313" key="17">
    <source>
        <dbReference type="EMBL" id="MBB3121745.1"/>
    </source>
</evidence>
<evidence type="ECO:0000256" key="7">
    <source>
        <dbReference type="ARBA" id="ARBA00022692"/>
    </source>
</evidence>
<organism evidence="17 18">
    <name type="scientific">Pseudoduganella violacea</name>
    <dbReference type="NCBI Taxonomy" id="1715466"/>
    <lineage>
        <taxon>Bacteria</taxon>
        <taxon>Pseudomonadati</taxon>
        <taxon>Pseudomonadota</taxon>
        <taxon>Betaproteobacteria</taxon>
        <taxon>Burkholderiales</taxon>
        <taxon>Oxalobacteraceae</taxon>
        <taxon>Telluria group</taxon>
        <taxon>Pseudoduganella</taxon>
    </lineage>
</organism>
<dbReference type="NCBIfam" id="TIGR01386">
    <property type="entry name" value="cztS_silS_copS"/>
    <property type="match status" value="1"/>
</dbReference>
<gene>
    <name evidence="17" type="ORF">FHS03_004837</name>
</gene>
<reference evidence="17 18" key="1">
    <citation type="submission" date="2020-08" db="EMBL/GenBank/DDBJ databases">
        <title>Genomic Encyclopedia of Type Strains, Phase III (KMG-III): the genomes of soil and plant-associated and newly described type strains.</title>
        <authorList>
            <person name="Whitman W."/>
        </authorList>
    </citation>
    <scope>NUCLEOTIDE SEQUENCE [LARGE SCALE GENOMIC DNA]</scope>
    <source>
        <strain evidence="17 18">CECT 8897</strain>
    </source>
</reference>
<dbReference type="SMART" id="SM00387">
    <property type="entry name" value="HATPase_c"/>
    <property type="match status" value="1"/>
</dbReference>
<keyword evidence="9 14" id="KW-0418">Kinase</keyword>
<evidence type="ECO:0000256" key="11">
    <source>
        <dbReference type="ARBA" id="ARBA00022989"/>
    </source>
</evidence>
<dbReference type="CDD" id="cd00082">
    <property type="entry name" value="HisKA"/>
    <property type="match status" value="1"/>
</dbReference>
<dbReference type="SMART" id="SM00388">
    <property type="entry name" value="HisKA"/>
    <property type="match status" value="1"/>
</dbReference>
<dbReference type="InterPro" id="IPR005467">
    <property type="entry name" value="His_kinase_dom"/>
</dbReference>
<feature type="transmembrane region" description="Helical" evidence="14">
    <location>
        <begin position="12"/>
        <end position="35"/>
    </location>
</feature>
<dbReference type="SUPFAM" id="SSF158472">
    <property type="entry name" value="HAMP domain-like"/>
    <property type="match status" value="1"/>
</dbReference>
<dbReference type="EC" id="2.7.13.3" evidence="14"/>
<evidence type="ECO:0000256" key="14">
    <source>
        <dbReference type="RuleBase" id="RU364088"/>
    </source>
</evidence>
<keyword evidence="12 14" id="KW-0902">Two-component regulatory system</keyword>
<feature type="domain" description="Histidine kinase" evidence="15">
    <location>
        <begin position="245"/>
        <end position="460"/>
    </location>
</feature>
<dbReference type="FunFam" id="1.10.287.130:FF:000001">
    <property type="entry name" value="Two-component sensor histidine kinase"/>
    <property type="match status" value="1"/>
</dbReference>
<comment type="caution">
    <text evidence="17">The sequence shown here is derived from an EMBL/GenBank/DDBJ whole genome shotgun (WGS) entry which is preliminary data.</text>
</comment>
<evidence type="ECO:0000256" key="1">
    <source>
        <dbReference type="ARBA" id="ARBA00000085"/>
    </source>
</evidence>
<keyword evidence="18" id="KW-1185">Reference proteome</keyword>
<dbReference type="Gene3D" id="6.10.340.10">
    <property type="match status" value="1"/>
</dbReference>
<dbReference type="Pfam" id="PF02518">
    <property type="entry name" value="HATPase_c"/>
    <property type="match status" value="1"/>
</dbReference>
<dbReference type="InterPro" id="IPR006290">
    <property type="entry name" value="CztS_silS_copS"/>
</dbReference>
<dbReference type="EMBL" id="JACHXD010000019">
    <property type="protein sequence ID" value="MBB3121745.1"/>
    <property type="molecule type" value="Genomic_DNA"/>
</dbReference>
<feature type="domain" description="HAMP" evidence="16">
    <location>
        <begin position="184"/>
        <end position="237"/>
    </location>
</feature>
<dbReference type="CDD" id="cd00075">
    <property type="entry name" value="HATPase"/>
    <property type="match status" value="1"/>
</dbReference>
<dbReference type="GO" id="GO:0000155">
    <property type="term" value="F:phosphorelay sensor kinase activity"/>
    <property type="evidence" value="ECO:0007669"/>
    <property type="project" value="InterPro"/>
</dbReference>
<dbReference type="GO" id="GO:0005886">
    <property type="term" value="C:plasma membrane"/>
    <property type="evidence" value="ECO:0007669"/>
    <property type="project" value="UniProtKB-SubCell"/>
</dbReference>
<dbReference type="InterPro" id="IPR036097">
    <property type="entry name" value="HisK_dim/P_sf"/>
</dbReference>
<keyword evidence="3 14" id="KW-1003">Cell membrane</keyword>
<dbReference type="Gene3D" id="3.30.565.10">
    <property type="entry name" value="Histidine kinase-like ATPase, C-terminal domain"/>
    <property type="match status" value="1"/>
</dbReference>
<dbReference type="CDD" id="cd06225">
    <property type="entry name" value="HAMP"/>
    <property type="match status" value="1"/>
</dbReference>
<evidence type="ECO:0000256" key="5">
    <source>
        <dbReference type="ARBA" id="ARBA00022553"/>
    </source>
</evidence>
<dbReference type="PANTHER" id="PTHR45436">
    <property type="entry name" value="SENSOR HISTIDINE KINASE YKOH"/>
    <property type="match status" value="1"/>
</dbReference>
<dbReference type="Proteomes" id="UP000541535">
    <property type="component" value="Unassembled WGS sequence"/>
</dbReference>
<dbReference type="Pfam" id="PF21085">
    <property type="entry name" value="CusS"/>
    <property type="match status" value="1"/>
</dbReference>
<keyword evidence="13 14" id="KW-0472">Membrane</keyword>
<keyword evidence="6 14" id="KW-0808">Transferase</keyword>
<dbReference type="InterPro" id="IPR036890">
    <property type="entry name" value="HATPase_C_sf"/>
</dbReference>
<keyword evidence="7 14" id="KW-0812">Transmembrane</keyword>
<proteinExistence type="predicted"/>
<dbReference type="SUPFAM" id="SSF55874">
    <property type="entry name" value="ATPase domain of HSP90 chaperone/DNA topoisomerase II/histidine kinase"/>
    <property type="match status" value="1"/>
</dbReference>
<dbReference type="RefSeq" id="WP_183443431.1">
    <property type="nucleotide sequence ID" value="NZ_JACHXD010000019.1"/>
</dbReference>
<dbReference type="Pfam" id="PF00512">
    <property type="entry name" value="HisKA"/>
    <property type="match status" value="1"/>
</dbReference>
<dbReference type="InterPro" id="IPR003594">
    <property type="entry name" value="HATPase_dom"/>
</dbReference>
<dbReference type="PANTHER" id="PTHR45436:SF15">
    <property type="entry name" value="SENSOR HISTIDINE KINASE CUSS"/>
    <property type="match status" value="1"/>
</dbReference>